<evidence type="ECO:0000313" key="2">
    <source>
        <dbReference type="EMBL" id="OQE30320.1"/>
    </source>
</evidence>
<reference evidence="3" key="1">
    <citation type="journal article" date="2017" name="Nat. Microbiol.">
        <title>Global analysis of biosynthetic gene clusters reveals vast potential of secondary metabolite production in Penicillium species.</title>
        <authorList>
            <person name="Nielsen J.C."/>
            <person name="Grijseels S."/>
            <person name="Prigent S."/>
            <person name="Ji B."/>
            <person name="Dainat J."/>
            <person name="Nielsen K.F."/>
            <person name="Frisvad J.C."/>
            <person name="Workman M."/>
            <person name="Nielsen J."/>
        </authorList>
    </citation>
    <scope>NUCLEOTIDE SEQUENCE [LARGE SCALE GENOMIC DNA]</scope>
    <source>
        <strain evidence="3">IBT 14082</strain>
    </source>
</reference>
<dbReference type="AlphaFoldDB" id="A0A1V6TWN6"/>
<protein>
    <submittedName>
        <fullName evidence="2">Uncharacterized protein</fullName>
    </submittedName>
</protein>
<accession>A0A1V6TWN6</accession>
<keyword evidence="3" id="KW-1185">Reference proteome</keyword>
<dbReference type="OrthoDB" id="4298889at2759"/>
<feature type="region of interest" description="Disordered" evidence="1">
    <location>
        <begin position="219"/>
        <end position="251"/>
    </location>
</feature>
<dbReference type="EMBL" id="MLQL01000003">
    <property type="protein sequence ID" value="OQE30320.1"/>
    <property type="molecule type" value="Genomic_DNA"/>
</dbReference>
<evidence type="ECO:0000256" key="1">
    <source>
        <dbReference type="SAM" id="MobiDB-lite"/>
    </source>
</evidence>
<evidence type="ECO:0000313" key="3">
    <source>
        <dbReference type="Proteomes" id="UP000191342"/>
    </source>
</evidence>
<sequence>MFFALPADFDRFLEQYDTLTKFGVDNEAKSCRIDALIYVVYRSLSEQDLLPNAGDSRATLSFETSFRWNPVSVNRVSHTCTKTANYTVLFGGKDHMACHLIVLEAKRHDMTGAAQLLAYMAMVQANRKARGQSNWSVWGCLSDGGDFHFNFLDLEGEWSSRMLSSVVWGWQGIANILAHTIIQAQAVATSPLRSLCSTRPPTRPLPVISSVAECSIAPKRRSMSKTAEPPTKRQRTSIRGSGLSEPPGSVTSEVFPIIGSLEVRLDDFATESQASLDRTSESD</sequence>
<dbReference type="STRING" id="254877.A0A1V6TWN6"/>
<proteinExistence type="predicted"/>
<gene>
    <name evidence="2" type="ORF">PENFLA_c003G06432</name>
</gene>
<organism evidence="2 3">
    <name type="scientific">Penicillium flavigenum</name>
    <dbReference type="NCBI Taxonomy" id="254877"/>
    <lineage>
        <taxon>Eukaryota</taxon>
        <taxon>Fungi</taxon>
        <taxon>Dikarya</taxon>
        <taxon>Ascomycota</taxon>
        <taxon>Pezizomycotina</taxon>
        <taxon>Eurotiomycetes</taxon>
        <taxon>Eurotiomycetidae</taxon>
        <taxon>Eurotiales</taxon>
        <taxon>Aspergillaceae</taxon>
        <taxon>Penicillium</taxon>
    </lineage>
</organism>
<name>A0A1V6TWN6_9EURO</name>
<dbReference type="Proteomes" id="UP000191342">
    <property type="component" value="Unassembled WGS sequence"/>
</dbReference>
<comment type="caution">
    <text evidence="2">The sequence shown here is derived from an EMBL/GenBank/DDBJ whole genome shotgun (WGS) entry which is preliminary data.</text>
</comment>